<comment type="caution">
    <text evidence="1">The sequence shown here is derived from an EMBL/GenBank/DDBJ whole genome shotgun (WGS) entry which is preliminary data.</text>
</comment>
<gene>
    <name evidence="1" type="ORF">F7Q99_39085</name>
</gene>
<protein>
    <submittedName>
        <fullName evidence="1">Uncharacterized protein</fullName>
    </submittedName>
</protein>
<dbReference type="OrthoDB" id="4322784at2"/>
<organism evidence="1 2">
    <name type="scientific">Streptomyces kaniharaensis</name>
    <dbReference type="NCBI Taxonomy" id="212423"/>
    <lineage>
        <taxon>Bacteria</taxon>
        <taxon>Bacillati</taxon>
        <taxon>Actinomycetota</taxon>
        <taxon>Actinomycetes</taxon>
        <taxon>Kitasatosporales</taxon>
        <taxon>Streptomycetaceae</taxon>
        <taxon>Streptomyces</taxon>
    </lineage>
</organism>
<proteinExistence type="predicted"/>
<evidence type="ECO:0000313" key="2">
    <source>
        <dbReference type="Proteomes" id="UP000450000"/>
    </source>
</evidence>
<dbReference type="AlphaFoldDB" id="A0A6N7L5K8"/>
<sequence length="169" mass="19438">MAPTPYVPLPPEVFDAPLPVVAYADEPDAVELDLRIERMMDELDDWRNDREVRLLQAVVLDLHALEFPEDELLGREAMAAAWILRETDDSLGTSTGKHPPFADEWHSSGASRPYVRQEYLQYRTRPAAEPVPAAAVPEPTAPVEPRRVWWDRLLDPIFTKWLGWQRIEE</sequence>
<accession>A0A6N7L5K8</accession>
<keyword evidence="2" id="KW-1185">Reference proteome</keyword>
<dbReference type="RefSeq" id="WP_153472114.1">
    <property type="nucleotide sequence ID" value="NZ_WBOF01000010.1"/>
</dbReference>
<name>A0A6N7L5K8_9ACTN</name>
<reference evidence="1 2" key="1">
    <citation type="submission" date="2019-09" db="EMBL/GenBank/DDBJ databases">
        <title>Genome Sequences of Streptomyces kaniharaensis ATCC 21070.</title>
        <authorList>
            <person name="Zhu W."/>
            <person name="De Crecy-Lagard V."/>
            <person name="Richards N.G."/>
        </authorList>
    </citation>
    <scope>NUCLEOTIDE SEQUENCE [LARGE SCALE GENOMIC DNA]</scope>
    <source>
        <strain evidence="1 2">SF-557</strain>
    </source>
</reference>
<evidence type="ECO:0000313" key="1">
    <source>
        <dbReference type="EMBL" id="MQS18038.1"/>
    </source>
</evidence>
<dbReference type="Proteomes" id="UP000450000">
    <property type="component" value="Unassembled WGS sequence"/>
</dbReference>
<dbReference type="EMBL" id="WBOF01000010">
    <property type="protein sequence ID" value="MQS18038.1"/>
    <property type="molecule type" value="Genomic_DNA"/>
</dbReference>